<organism evidence="6 7">
    <name type="scientific">Agrilutibacter solisilvae</name>
    <dbReference type="NCBI Taxonomy" id="2763317"/>
    <lineage>
        <taxon>Bacteria</taxon>
        <taxon>Pseudomonadati</taxon>
        <taxon>Pseudomonadota</taxon>
        <taxon>Gammaproteobacteria</taxon>
        <taxon>Lysobacterales</taxon>
        <taxon>Lysobacteraceae</taxon>
        <taxon>Agrilutibacter</taxon>
    </lineage>
</organism>
<evidence type="ECO:0000256" key="3">
    <source>
        <dbReference type="ARBA" id="ARBA00022729"/>
    </source>
</evidence>
<dbReference type="EMBL" id="CP071518">
    <property type="protein sequence ID" value="QSX78773.1"/>
    <property type="molecule type" value="Genomic_DNA"/>
</dbReference>
<sequence length="231" mass="24680">MSRTPRPGLFLVSALPMLVAVALVGCKGKPADSGPTSSGPDAASAAPASAASTPPAPTRSVRQSPRDAVDEVMARFLAATSYHVAMDTRAGERAMTLEMDFVAPDRYRMSLPSGTQYVIGDTMYMSAQGRTMKVPMSPGQTSQFRDSARFAEHRATMTVDAQGSEPIDGKAAQKFVIRNTQPEPSESTMWVGDDGYPVQVSVTGQAGGQTTQTMIRYSRFNDPTIKIDPPQ</sequence>
<evidence type="ECO:0000313" key="7">
    <source>
        <dbReference type="Proteomes" id="UP000639274"/>
    </source>
</evidence>
<dbReference type="Gene3D" id="2.50.20.20">
    <property type="match status" value="1"/>
</dbReference>
<protein>
    <submittedName>
        <fullName evidence="6">Uncharacterized protein</fullName>
    </submittedName>
</protein>
<dbReference type="InterPro" id="IPR029046">
    <property type="entry name" value="LolA/LolB/LppX"/>
</dbReference>
<evidence type="ECO:0000256" key="1">
    <source>
        <dbReference type="ARBA" id="ARBA00011245"/>
    </source>
</evidence>
<keyword evidence="7" id="KW-1185">Reference proteome</keyword>
<dbReference type="AlphaFoldDB" id="A0A975ASZ4"/>
<feature type="region of interest" description="Disordered" evidence="5">
    <location>
        <begin position="29"/>
        <end position="67"/>
    </location>
</feature>
<dbReference type="GO" id="GO:0015031">
    <property type="term" value="P:protein transport"/>
    <property type="evidence" value="ECO:0007669"/>
    <property type="project" value="UniProtKB-KW"/>
</dbReference>
<dbReference type="PROSITE" id="PS51257">
    <property type="entry name" value="PROKAR_LIPOPROTEIN"/>
    <property type="match status" value="1"/>
</dbReference>
<proteinExistence type="predicted"/>
<evidence type="ECO:0000256" key="4">
    <source>
        <dbReference type="ARBA" id="ARBA00022927"/>
    </source>
</evidence>
<comment type="subunit">
    <text evidence="1">Monomer.</text>
</comment>
<reference evidence="6 7" key="1">
    <citation type="submission" date="2021-03" db="EMBL/GenBank/DDBJ databases">
        <title>Lysobacter sp. nov. isolated from soil of gangwondo yeongwol, south Korea.</title>
        <authorList>
            <person name="Kim K.R."/>
            <person name="Kim K.H."/>
            <person name="Jeon C.O."/>
        </authorList>
    </citation>
    <scope>NUCLEOTIDE SEQUENCE [LARGE SCALE GENOMIC DNA]</scope>
    <source>
        <strain evidence="6 7">R19</strain>
    </source>
</reference>
<gene>
    <name evidence="6" type="ORF">I8J32_002235</name>
</gene>
<evidence type="ECO:0000256" key="5">
    <source>
        <dbReference type="SAM" id="MobiDB-lite"/>
    </source>
</evidence>
<dbReference type="RefSeq" id="WP_200615461.1">
    <property type="nucleotide sequence ID" value="NZ_CP071518.1"/>
</dbReference>
<keyword evidence="3" id="KW-0732">Signal</keyword>
<dbReference type="Proteomes" id="UP000639274">
    <property type="component" value="Chromosome"/>
</dbReference>
<dbReference type="SUPFAM" id="SSF89392">
    <property type="entry name" value="Prokaryotic lipoproteins and lipoprotein localization factors"/>
    <property type="match status" value="1"/>
</dbReference>
<evidence type="ECO:0000256" key="2">
    <source>
        <dbReference type="ARBA" id="ARBA00022448"/>
    </source>
</evidence>
<evidence type="ECO:0000313" key="6">
    <source>
        <dbReference type="EMBL" id="QSX78773.1"/>
    </source>
</evidence>
<feature type="compositionally biased region" description="Low complexity" evidence="5">
    <location>
        <begin position="33"/>
        <end position="53"/>
    </location>
</feature>
<name>A0A975ASZ4_9GAMM</name>
<accession>A0A975ASZ4</accession>
<keyword evidence="4" id="KW-0653">Protein transport</keyword>
<keyword evidence="2" id="KW-0813">Transport</keyword>
<dbReference type="KEGG" id="lsf:I8J32_002235"/>